<evidence type="ECO:0000313" key="2">
    <source>
        <dbReference type="EMBL" id="OQX07952.1"/>
    </source>
</evidence>
<name>A0A1Y1QKW6_9GAMM</name>
<dbReference type="Gene3D" id="3.40.390.70">
    <property type="match status" value="1"/>
</dbReference>
<dbReference type="AlphaFoldDB" id="A0A1Y1QKW6"/>
<protein>
    <recommendedName>
        <fullName evidence="1">Zinc-ribbon domain-containing protein</fullName>
    </recommendedName>
</protein>
<comment type="caution">
    <text evidence="2">The sequence shown here is derived from an EMBL/GenBank/DDBJ whole genome shotgun (WGS) entry which is preliminary data.</text>
</comment>
<dbReference type="InterPro" id="IPR011201">
    <property type="entry name" value="Zinc-ribbon_6_bact"/>
</dbReference>
<dbReference type="PIRSF" id="PIRSF012641">
    <property type="entry name" value="UCP012641"/>
    <property type="match status" value="1"/>
</dbReference>
<dbReference type="Pfam" id="PF15887">
    <property type="entry name" value="Peptidase_Mx"/>
    <property type="match status" value="1"/>
</dbReference>
<proteinExistence type="predicted"/>
<dbReference type="Proteomes" id="UP000192491">
    <property type="component" value="Unassembled WGS sequence"/>
</dbReference>
<accession>A0A1Y1QKW6</accession>
<evidence type="ECO:0000313" key="3">
    <source>
        <dbReference type="Proteomes" id="UP000192491"/>
    </source>
</evidence>
<feature type="domain" description="Zinc-ribbon" evidence="1">
    <location>
        <begin position="4"/>
        <end position="81"/>
    </location>
</feature>
<sequence>MKRFHCICGQEVLFEDKECSCCGRSLGFNPDTLEMVVLNRAPHLRVCSLREHSVGCNWLLPHADKHKQCYSCRLTRTVPAQDIPINVQRWTVLERAKRRLVYSLITLGLPIVGREQDPASGIVFDFLEDQRTNPLVKKRVVYTGHKSGVITLHVVEADESHRVTAREQLNERYRTVLGHLRHESGHYYWDKLIRDSAWYPRFRNLFGGEENYRESLDCYYAHGPLSQWEKRHISAYASSHPWEDWAETWAHYLHIMDTLETATSFGLMHREAVDPDGFHLLMQEWRQLSRTMNALNRSMGQPDAYPFTLSRQVIVKLRFIHQLITGSDGT</sequence>
<gene>
    <name evidence="2" type="ORF">BWK73_26670</name>
</gene>
<evidence type="ECO:0000259" key="1">
    <source>
        <dbReference type="Pfam" id="PF10005"/>
    </source>
</evidence>
<dbReference type="Pfam" id="PF10005">
    <property type="entry name" value="Zn_ribbon_DZR_6"/>
    <property type="match status" value="1"/>
</dbReference>
<dbReference type="InterPro" id="IPR031321">
    <property type="entry name" value="UCP012641"/>
</dbReference>
<dbReference type="EMBL" id="MTEJ01000191">
    <property type="protein sequence ID" value="OQX07952.1"/>
    <property type="molecule type" value="Genomic_DNA"/>
</dbReference>
<reference evidence="2 3" key="1">
    <citation type="submission" date="2017-01" db="EMBL/GenBank/DDBJ databases">
        <title>Novel large sulfur bacteria in the metagenomes of groundwater-fed chemosynthetic microbial mats in the Lake Huron basin.</title>
        <authorList>
            <person name="Sharrar A.M."/>
            <person name="Flood B.E."/>
            <person name="Bailey J.V."/>
            <person name="Jones D.S."/>
            <person name="Biddanda B."/>
            <person name="Ruberg S.A."/>
            <person name="Marcus D.N."/>
            <person name="Dick G.J."/>
        </authorList>
    </citation>
    <scope>NUCLEOTIDE SEQUENCE [LARGE SCALE GENOMIC DNA]</scope>
    <source>
        <strain evidence="2">A8</strain>
    </source>
</reference>
<organism evidence="2 3">
    <name type="scientific">Thiothrix lacustris</name>
    <dbReference type="NCBI Taxonomy" id="525917"/>
    <lineage>
        <taxon>Bacteria</taxon>
        <taxon>Pseudomonadati</taxon>
        <taxon>Pseudomonadota</taxon>
        <taxon>Gammaproteobacteria</taxon>
        <taxon>Thiotrichales</taxon>
        <taxon>Thiotrichaceae</taxon>
        <taxon>Thiothrix</taxon>
    </lineage>
</organism>